<gene>
    <name evidence="1" type="ORF">FHS18_002370</name>
</gene>
<evidence type="ECO:0000313" key="1">
    <source>
        <dbReference type="EMBL" id="MBB3110303.1"/>
    </source>
</evidence>
<dbReference type="AlphaFoldDB" id="A0A7W5AX10"/>
<sequence length="123" mass="13886">MSERNHAVTKDGDVKASRIEDALERMSAEDKENILSDFNAFKSYLAKRVKLAKAIGLNEEQMAVAAQKIAQYLSEREEPRNSEEALLQELWKVGEEQERHALAHMLVRLAQQNDTSSQSGSIN</sequence>
<organism evidence="1 2">
    <name type="scientific">Paenibacillus phyllosphaerae</name>
    <dbReference type="NCBI Taxonomy" id="274593"/>
    <lineage>
        <taxon>Bacteria</taxon>
        <taxon>Bacillati</taxon>
        <taxon>Bacillota</taxon>
        <taxon>Bacilli</taxon>
        <taxon>Bacillales</taxon>
        <taxon>Paenibacillaceae</taxon>
        <taxon>Paenibacillus</taxon>
    </lineage>
</organism>
<dbReference type="RefSeq" id="WP_183600181.1">
    <property type="nucleotide sequence ID" value="NZ_JACHXK010000004.1"/>
</dbReference>
<comment type="caution">
    <text evidence="1">The sequence shown here is derived from an EMBL/GenBank/DDBJ whole genome shotgun (WGS) entry which is preliminary data.</text>
</comment>
<accession>A0A7W5AX10</accession>
<name>A0A7W5AX10_9BACL</name>
<dbReference type="InterPro" id="IPR038292">
    <property type="entry name" value="YmfJ/YflH_sf"/>
</dbReference>
<dbReference type="Pfam" id="PF11588">
    <property type="entry name" value="DUF3243"/>
    <property type="match status" value="1"/>
</dbReference>
<dbReference type="Proteomes" id="UP000570361">
    <property type="component" value="Unassembled WGS sequence"/>
</dbReference>
<proteinExistence type="predicted"/>
<keyword evidence="2" id="KW-1185">Reference proteome</keyword>
<dbReference type="EMBL" id="JACHXK010000004">
    <property type="protein sequence ID" value="MBB3110303.1"/>
    <property type="molecule type" value="Genomic_DNA"/>
</dbReference>
<evidence type="ECO:0008006" key="3">
    <source>
        <dbReference type="Google" id="ProtNLM"/>
    </source>
</evidence>
<dbReference type="Gene3D" id="1.10.760.20">
    <property type="entry name" value="Protein of unknown function DUF3243"/>
    <property type="match status" value="1"/>
</dbReference>
<evidence type="ECO:0000313" key="2">
    <source>
        <dbReference type="Proteomes" id="UP000570361"/>
    </source>
</evidence>
<reference evidence="1 2" key="1">
    <citation type="submission" date="2020-08" db="EMBL/GenBank/DDBJ databases">
        <title>Genomic Encyclopedia of Type Strains, Phase III (KMG-III): the genomes of soil and plant-associated and newly described type strains.</title>
        <authorList>
            <person name="Whitman W."/>
        </authorList>
    </citation>
    <scope>NUCLEOTIDE SEQUENCE [LARGE SCALE GENOMIC DNA]</scope>
    <source>
        <strain evidence="1 2">CECT 5862</strain>
    </source>
</reference>
<dbReference type="InterPro" id="IPR021637">
    <property type="entry name" value="DUF3243"/>
</dbReference>
<protein>
    <recommendedName>
        <fullName evidence="3">DUF3243 domain-containing protein</fullName>
    </recommendedName>
</protein>